<evidence type="ECO:0000313" key="2">
    <source>
        <dbReference type="EMBL" id="QJW97612.1"/>
    </source>
</evidence>
<proteinExistence type="predicted"/>
<protein>
    <submittedName>
        <fullName evidence="2">Uncharacterized protein</fullName>
    </submittedName>
</protein>
<dbReference type="AlphaFoldDB" id="A0A6M5YXD5"/>
<dbReference type="Proteomes" id="UP000503447">
    <property type="component" value="Chromosome"/>
</dbReference>
<evidence type="ECO:0000313" key="3">
    <source>
        <dbReference type="Proteomes" id="UP000503447"/>
    </source>
</evidence>
<evidence type="ECO:0000256" key="1">
    <source>
        <dbReference type="SAM" id="MobiDB-lite"/>
    </source>
</evidence>
<gene>
    <name evidence="2" type="ORF">FTUN_5187</name>
</gene>
<dbReference type="KEGG" id="ftj:FTUN_5187"/>
<accession>A0A6M5YXD5</accession>
<keyword evidence="3" id="KW-1185">Reference proteome</keyword>
<dbReference type="EMBL" id="CP053452">
    <property type="protein sequence ID" value="QJW97612.1"/>
    <property type="molecule type" value="Genomic_DNA"/>
</dbReference>
<organism evidence="2 3">
    <name type="scientific">Frigoriglobus tundricola</name>
    <dbReference type="NCBI Taxonomy" id="2774151"/>
    <lineage>
        <taxon>Bacteria</taxon>
        <taxon>Pseudomonadati</taxon>
        <taxon>Planctomycetota</taxon>
        <taxon>Planctomycetia</taxon>
        <taxon>Gemmatales</taxon>
        <taxon>Gemmataceae</taxon>
        <taxon>Frigoriglobus</taxon>
    </lineage>
</organism>
<name>A0A6M5YXD5_9BACT</name>
<feature type="compositionally biased region" description="Basic residues" evidence="1">
    <location>
        <begin position="65"/>
        <end position="77"/>
    </location>
</feature>
<reference evidence="3" key="1">
    <citation type="submission" date="2020-05" db="EMBL/GenBank/DDBJ databases">
        <title>Frigoriglobus tundricola gen. nov., sp. nov., a psychrotolerant cellulolytic planctomycete of the family Gemmataceae with two divergent copies of 16S rRNA gene.</title>
        <authorList>
            <person name="Kulichevskaya I.S."/>
            <person name="Ivanova A.A."/>
            <person name="Naumoff D.G."/>
            <person name="Beletsky A.V."/>
            <person name="Rijpstra W.I.C."/>
            <person name="Sinninghe Damste J.S."/>
            <person name="Mardanov A.V."/>
            <person name="Ravin N.V."/>
            <person name="Dedysh S.N."/>
        </authorList>
    </citation>
    <scope>NUCLEOTIDE SEQUENCE [LARGE SCALE GENOMIC DNA]</scope>
    <source>
        <strain evidence="3">PL17</strain>
    </source>
</reference>
<sequence>MYGLRAARGMVDGVDLSGVIDFPADALKDFLTVPDLKFDASRPVRAFRPAADATGSCGRTCTSVSRRRRRARRRRGASARTAPTRPGPWRGPRKTRCRWRSSPWAG</sequence>
<feature type="region of interest" description="Disordered" evidence="1">
    <location>
        <begin position="58"/>
        <end position="106"/>
    </location>
</feature>